<feature type="transmembrane region" description="Helical" evidence="10">
    <location>
        <begin position="234"/>
        <end position="256"/>
    </location>
</feature>
<dbReference type="PANTHER" id="PTHR22760:SF2">
    <property type="entry name" value="ALPHA-1,2-MANNOSYLTRANSFERASE ALG9"/>
    <property type="match status" value="1"/>
</dbReference>
<evidence type="ECO:0000256" key="10">
    <source>
        <dbReference type="RuleBase" id="RU363075"/>
    </source>
</evidence>
<dbReference type="Proteomes" id="UP001139887">
    <property type="component" value="Unassembled WGS sequence"/>
</dbReference>
<evidence type="ECO:0000256" key="7">
    <source>
        <dbReference type="ARBA" id="ARBA00022824"/>
    </source>
</evidence>
<evidence type="ECO:0000313" key="11">
    <source>
        <dbReference type="EMBL" id="KAJ2845749.1"/>
    </source>
</evidence>
<dbReference type="AlphaFoldDB" id="A0A9W8I7V6"/>
<comment type="subcellular location">
    <subcellularLocation>
        <location evidence="1 10">Endoplasmic reticulum membrane</location>
        <topology evidence="1 10">Multi-pass membrane protein</topology>
    </subcellularLocation>
</comment>
<feature type="transmembrane region" description="Helical" evidence="10">
    <location>
        <begin position="96"/>
        <end position="129"/>
    </location>
</feature>
<protein>
    <recommendedName>
        <fullName evidence="10">Mannosyltransferase</fullName>
        <ecNumber evidence="10">2.4.1.-</ecNumber>
    </recommendedName>
</protein>
<evidence type="ECO:0000256" key="8">
    <source>
        <dbReference type="ARBA" id="ARBA00022989"/>
    </source>
</evidence>
<evidence type="ECO:0000256" key="2">
    <source>
        <dbReference type="ARBA" id="ARBA00004922"/>
    </source>
</evidence>
<dbReference type="PANTHER" id="PTHR22760">
    <property type="entry name" value="GLYCOSYLTRANSFERASE"/>
    <property type="match status" value="1"/>
</dbReference>
<feature type="transmembrane region" description="Helical" evidence="10">
    <location>
        <begin position="60"/>
        <end position="84"/>
    </location>
</feature>
<dbReference type="GO" id="GO:0006487">
    <property type="term" value="P:protein N-linked glycosylation"/>
    <property type="evidence" value="ECO:0007669"/>
    <property type="project" value="TreeGrafter"/>
</dbReference>
<organism evidence="11 12">
    <name type="scientific">Coemansia brasiliensis</name>
    <dbReference type="NCBI Taxonomy" id="2650707"/>
    <lineage>
        <taxon>Eukaryota</taxon>
        <taxon>Fungi</taxon>
        <taxon>Fungi incertae sedis</taxon>
        <taxon>Zoopagomycota</taxon>
        <taxon>Kickxellomycotina</taxon>
        <taxon>Kickxellomycetes</taxon>
        <taxon>Kickxellales</taxon>
        <taxon>Kickxellaceae</taxon>
        <taxon>Coemansia</taxon>
    </lineage>
</organism>
<comment type="similarity">
    <text evidence="3 10">Belongs to the glycosyltransferase 22 family.</text>
</comment>
<accession>A0A9W8I7V6</accession>
<evidence type="ECO:0000256" key="3">
    <source>
        <dbReference type="ARBA" id="ARBA00007063"/>
    </source>
</evidence>
<comment type="pathway">
    <text evidence="2">Protein modification; protein glycosylation.</text>
</comment>
<feature type="transmembrane region" description="Helical" evidence="10">
    <location>
        <begin position="193"/>
        <end position="214"/>
    </location>
</feature>
<proteinExistence type="inferred from homology"/>
<evidence type="ECO:0000256" key="1">
    <source>
        <dbReference type="ARBA" id="ARBA00004477"/>
    </source>
</evidence>
<dbReference type="Pfam" id="PF03901">
    <property type="entry name" value="Glyco_transf_22"/>
    <property type="match status" value="1"/>
</dbReference>
<keyword evidence="9 10" id="KW-0472">Membrane</keyword>
<feature type="transmembrane region" description="Helical" evidence="10">
    <location>
        <begin position="149"/>
        <end position="172"/>
    </location>
</feature>
<keyword evidence="12" id="KW-1185">Reference proteome</keyword>
<dbReference type="GO" id="GO:0000026">
    <property type="term" value="F:alpha-1,2-mannosyltransferase activity"/>
    <property type="evidence" value="ECO:0007669"/>
    <property type="project" value="TreeGrafter"/>
</dbReference>
<dbReference type="EMBL" id="JANBUW010000719">
    <property type="protein sequence ID" value="KAJ2845749.1"/>
    <property type="molecule type" value="Genomic_DNA"/>
</dbReference>
<keyword evidence="4 10" id="KW-0328">Glycosyltransferase</keyword>
<dbReference type="OrthoDB" id="497541at2759"/>
<reference evidence="11" key="1">
    <citation type="submission" date="2022-07" db="EMBL/GenBank/DDBJ databases">
        <title>Phylogenomic reconstructions and comparative analyses of Kickxellomycotina fungi.</title>
        <authorList>
            <person name="Reynolds N.K."/>
            <person name="Stajich J.E."/>
            <person name="Barry K."/>
            <person name="Grigoriev I.V."/>
            <person name="Crous P."/>
            <person name="Smith M.E."/>
        </authorList>
    </citation>
    <scope>NUCLEOTIDE SEQUENCE</scope>
    <source>
        <strain evidence="11">NRRL 1566</strain>
    </source>
</reference>
<evidence type="ECO:0000256" key="5">
    <source>
        <dbReference type="ARBA" id="ARBA00022679"/>
    </source>
</evidence>
<dbReference type="EC" id="2.4.1.-" evidence="10"/>
<dbReference type="InterPro" id="IPR005599">
    <property type="entry name" value="GPI_mannosylTrfase"/>
</dbReference>
<evidence type="ECO:0000256" key="4">
    <source>
        <dbReference type="ARBA" id="ARBA00022676"/>
    </source>
</evidence>
<comment type="caution">
    <text evidence="11">The sequence shown here is derived from an EMBL/GenBank/DDBJ whole genome shotgun (WGS) entry which is preliminary data.</text>
</comment>
<feature type="non-terminal residue" evidence="11">
    <location>
        <position position="465"/>
    </location>
</feature>
<gene>
    <name evidence="11" type="ORF">IWW36_004657</name>
</gene>
<sequence>DCDEVYNYWEPLHFLQFGRGKQTWEYAPQFALRSYAYLQLHNVAIKLLHLVFGFRAKGQVFYALRVVLGLVSALCETVLVRMVARYVDRRMANCTALALFGMAGLFHAAPALLPSSFAMCLGTLGLAAAMVPPTCDMRRHVWQRVVPATVAFVVAVLVGWPYAGIMAVPFFLEELLVPGLGNSGWWRWRLQRLAVLVGVGGVSTMLVVSGLVAVDSWYYGRTVFAAWNQVASGNLAWVNIALLGVAACIGVLRMAALAKYYAAPVRAFMELPAISNTTQTNELLPLGPSVKMLVSSSQKSLNEQTDERVVCMDEAWYWYPSSYWLPDGYRLQFVQQANAMQGQLPGDFIPVHSSGSVKASTSAERTDFNGLNKWEKSHVGELSTCDYLVDIEYPERSSNDKQVDRRKWRQLGECQAVLDAENSAVLARILYVPHSIAQIMEWAAGQQQKWGQMCVFQQTKDEEKH</sequence>
<evidence type="ECO:0000256" key="6">
    <source>
        <dbReference type="ARBA" id="ARBA00022692"/>
    </source>
</evidence>
<evidence type="ECO:0000256" key="9">
    <source>
        <dbReference type="ARBA" id="ARBA00023136"/>
    </source>
</evidence>
<evidence type="ECO:0000313" key="12">
    <source>
        <dbReference type="Proteomes" id="UP001139887"/>
    </source>
</evidence>
<keyword evidence="5" id="KW-0808">Transferase</keyword>
<keyword evidence="6 10" id="KW-0812">Transmembrane</keyword>
<name>A0A9W8I7V6_9FUNG</name>
<dbReference type="GO" id="GO:0005789">
    <property type="term" value="C:endoplasmic reticulum membrane"/>
    <property type="evidence" value="ECO:0007669"/>
    <property type="project" value="UniProtKB-SubCell"/>
</dbReference>
<keyword evidence="8 10" id="KW-1133">Transmembrane helix</keyword>
<keyword evidence="7 10" id="KW-0256">Endoplasmic reticulum</keyword>